<proteinExistence type="predicted"/>
<dbReference type="InterPro" id="IPR001810">
    <property type="entry name" value="F-box_dom"/>
</dbReference>
<dbReference type="Proteomes" id="UP000189701">
    <property type="component" value="Unplaced"/>
</dbReference>
<organism evidence="2 3">
    <name type="scientific">Nicotiana sylvestris</name>
    <name type="common">Wood tobacco</name>
    <name type="synonym">South American tobacco</name>
    <dbReference type="NCBI Taxonomy" id="4096"/>
    <lineage>
        <taxon>Eukaryota</taxon>
        <taxon>Viridiplantae</taxon>
        <taxon>Streptophyta</taxon>
        <taxon>Embryophyta</taxon>
        <taxon>Tracheophyta</taxon>
        <taxon>Spermatophyta</taxon>
        <taxon>Magnoliopsida</taxon>
        <taxon>eudicotyledons</taxon>
        <taxon>Gunneridae</taxon>
        <taxon>Pentapetalae</taxon>
        <taxon>asterids</taxon>
        <taxon>lamiids</taxon>
        <taxon>Solanales</taxon>
        <taxon>Solanaceae</taxon>
        <taxon>Nicotianoideae</taxon>
        <taxon>Nicotianeae</taxon>
        <taxon>Nicotiana</taxon>
    </lineage>
</organism>
<dbReference type="AlphaFoldDB" id="A0A1U7V9T3"/>
<protein>
    <submittedName>
        <fullName evidence="3">F-box protein At5g62660</fullName>
    </submittedName>
</protein>
<name>A0A1U7V9T3_NICSY</name>
<dbReference type="RefSeq" id="XP_009764797.1">
    <property type="nucleotide sequence ID" value="XM_009766495.1"/>
</dbReference>
<keyword evidence="2" id="KW-1185">Reference proteome</keyword>
<dbReference type="InterPro" id="IPR036047">
    <property type="entry name" value="F-box-like_dom_sf"/>
</dbReference>
<dbReference type="Gene3D" id="1.20.1280.50">
    <property type="match status" value="1"/>
</dbReference>
<evidence type="ECO:0000313" key="3">
    <source>
        <dbReference type="RefSeq" id="XP_009764797.1"/>
    </source>
</evidence>
<evidence type="ECO:0000313" key="2">
    <source>
        <dbReference type="Proteomes" id="UP000189701"/>
    </source>
</evidence>
<reference evidence="3" key="2">
    <citation type="submission" date="2025-08" db="UniProtKB">
        <authorList>
            <consortium name="RefSeq"/>
        </authorList>
    </citation>
    <scope>IDENTIFICATION</scope>
    <source>
        <tissue evidence="3">Leaf</tissue>
    </source>
</reference>
<feature type="domain" description="F-box" evidence="1">
    <location>
        <begin position="7"/>
        <end position="33"/>
    </location>
</feature>
<reference evidence="2" key="1">
    <citation type="journal article" date="2013" name="Genome Biol.">
        <title>Reference genomes and transcriptomes of Nicotiana sylvestris and Nicotiana tomentosiformis.</title>
        <authorList>
            <person name="Sierro N."/>
            <person name="Battey J.N."/>
            <person name="Ouadi S."/>
            <person name="Bovet L."/>
            <person name="Goepfert S."/>
            <person name="Bakaher N."/>
            <person name="Peitsch M.C."/>
            <person name="Ivanov N.V."/>
        </authorList>
    </citation>
    <scope>NUCLEOTIDE SEQUENCE [LARGE SCALE GENOMIC DNA]</scope>
</reference>
<gene>
    <name evidence="3" type="primary">LOC104216456</name>
</gene>
<evidence type="ECO:0000259" key="1">
    <source>
        <dbReference type="Pfam" id="PF00646"/>
    </source>
</evidence>
<accession>A0A1U7V9T3</accession>
<sequence length="86" mass="9679">MGSHIEEEILSRLPVKSLLRFKCVSESWKTLISEEASQSCEESKSPKHAPRMILFTSILPLCRRGCSESCLPFKLCSGLLQDLLLL</sequence>
<dbReference type="SUPFAM" id="SSF81383">
    <property type="entry name" value="F-box domain"/>
    <property type="match status" value="1"/>
</dbReference>
<dbReference type="Pfam" id="PF00646">
    <property type="entry name" value="F-box"/>
    <property type="match status" value="1"/>
</dbReference>